<dbReference type="Proteomes" id="UP000034291">
    <property type="component" value="Unassembled WGS sequence"/>
</dbReference>
<feature type="transmembrane region" description="Helical" evidence="8">
    <location>
        <begin position="364"/>
        <end position="383"/>
    </location>
</feature>
<dbReference type="OrthoDB" id="648861at2759"/>
<dbReference type="InterPro" id="IPR009716">
    <property type="entry name" value="Ferroportin-1"/>
</dbReference>
<dbReference type="GO" id="GO:0005381">
    <property type="term" value="F:iron ion transmembrane transporter activity"/>
    <property type="evidence" value="ECO:0007669"/>
    <property type="project" value="InterPro"/>
</dbReference>
<keyword evidence="10" id="KW-1185">Reference proteome</keyword>
<sequence>MESESFADDDSRPSRVLPRLYTSHFLSTWNSRMFEFGAVVFLASIFPDTLLFASLYALIRSLSAVLLSSWLGSLVDRMDRLVAIRHSIIWQRIPVAVSCVFLAVLLIPQPEHWEWGLFVGLVLLAGVEKLASIVNTVSVERDWAIVISDALHIPREDLNASMRRIDLFCKLVAPVAVSLMDGLLSTKVAIWTVLGVNVAGVLVEYFAIAQVYYSVPELVRTPERVTCQDEEEAVVVVVVVAEDRRPLIRKDSQTIQKTTSPWRMYVRQPVFLASFSLSLLYLTVLSFGPTMITYLLHTGFTSLEVSGMRIAAVLAEISGTWAAPFLMDRIGPIRSGLWFLNWQFCSLAAAVAAFAVLNRSSPQFVAGALVAGVTLSRMGLWGFDLSVQFLIQEGIAADYRAQFSATEMALQSIFEMISFATTIIFSHPEQFKYPVYISYGAIGTAAVCFAASPPKLGVQAGQDPVVVPGVSHAGLAKSVIIPGIGSRSPQSPRSTSSSSSAVHETEAASDLSFLRTVSQLTEQPFHHAIPPQQPPRTHTIPSASGSSDAVEFPVPFDMLSFIGEINSDLQQKHLDLTHDGAMAPSPVVQANDGLFHDERQMTWGPRELGDGGNIPESESSPRTATSAGGTVWEERLLEHFRESQPPPTIFGPVDLEWKYVRDIIAVQSGTCRMLLPAIYCYSDIHKAFVEGRRWKLAQTYHHQASTEIQSCLFGEVSEPVLRRAFTGVLLLMLAELLSPDGWRPPTSYLHTAYLLLQRFHPRTRSWTGFSRLIISWVSLLDIKALVAGRDGDPLSELGNLTEPETLTTCTATAATLPHQQQPKDDNANPEDENTDTLLLLLLLPTQPSYLIYNAIVGPAFHFFLQAQQVTRRIVCIDLHHRTRGTVSDEFEVLQIAHQVGADLETLWNRRPKVLDIYERPDALLDTLAPHLAVTICRTFRQYVAGFLALFVYLHRVAFAIYPRTDRVYRAVDQIIQLARVEAHRDQHVPASFVWPLFIAGLEGSMEQRTFIVHEIQRMAALEEAVGVSVSPNATSNGTPGSELGIGGTAARHPNATKAWCCWRR</sequence>
<feature type="region of interest" description="Disordered" evidence="7">
    <location>
        <begin position="526"/>
        <end position="548"/>
    </location>
</feature>
<feature type="transmembrane region" description="Helical" evidence="8">
    <location>
        <begin position="88"/>
        <end position="107"/>
    </location>
</feature>
<keyword evidence="6 8" id="KW-0472">Membrane</keyword>
<dbReference type="CDD" id="cd17480">
    <property type="entry name" value="MFS_SLC40A1_like"/>
    <property type="match status" value="1"/>
</dbReference>
<evidence type="ECO:0000256" key="6">
    <source>
        <dbReference type="ARBA" id="ARBA00023136"/>
    </source>
</evidence>
<evidence type="ECO:0000256" key="3">
    <source>
        <dbReference type="ARBA" id="ARBA00022448"/>
    </source>
</evidence>
<dbReference type="SUPFAM" id="SSF103473">
    <property type="entry name" value="MFS general substrate transporter"/>
    <property type="match status" value="1"/>
</dbReference>
<evidence type="ECO:0000256" key="2">
    <source>
        <dbReference type="ARBA" id="ARBA00006279"/>
    </source>
</evidence>
<dbReference type="EMBL" id="JZBS01003232">
    <property type="protein sequence ID" value="KKK15612.1"/>
    <property type="molecule type" value="Genomic_DNA"/>
</dbReference>
<dbReference type="InterPro" id="IPR021858">
    <property type="entry name" value="Fun_TF"/>
</dbReference>
<evidence type="ECO:0000313" key="9">
    <source>
        <dbReference type="EMBL" id="KKK15612.1"/>
    </source>
</evidence>
<dbReference type="InterPro" id="IPR036259">
    <property type="entry name" value="MFS_trans_sf"/>
</dbReference>
<keyword evidence="3" id="KW-0813">Transport</keyword>
<accession>A0A0F8WW90</accession>
<feature type="transmembrane region" description="Helical" evidence="8">
    <location>
        <begin position="270"/>
        <end position="296"/>
    </location>
</feature>
<evidence type="ECO:0000256" key="5">
    <source>
        <dbReference type="ARBA" id="ARBA00022989"/>
    </source>
</evidence>
<keyword evidence="4 8" id="KW-0812">Transmembrane</keyword>
<comment type="subcellular location">
    <subcellularLocation>
        <location evidence="1">Membrane</location>
        <topology evidence="1">Multi-pass membrane protein</topology>
    </subcellularLocation>
</comment>
<dbReference type="PANTHER" id="PTHR11660:SF57">
    <property type="entry name" value="SOLUTE CARRIER FAMILY 40 MEMBER"/>
    <property type="match status" value="1"/>
</dbReference>
<gene>
    <name evidence="9" type="ORF">ARAM_004422</name>
</gene>
<evidence type="ECO:0000313" key="10">
    <source>
        <dbReference type="Proteomes" id="UP000034291"/>
    </source>
</evidence>
<feature type="transmembrane region" description="Helical" evidence="8">
    <location>
        <begin position="113"/>
        <end position="131"/>
    </location>
</feature>
<organism evidence="9 10">
    <name type="scientific">Aspergillus rambellii</name>
    <dbReference type="NCBI Taxonomy" id="308745"/>
    <lineage>
        <taxon>Eukaryota</taxon>
        <taxon>Fungi</taxon>
        <taxon>Dikarya</taxon>
        <taxon>Ascomycota</taxon>
        <taxon>Pezizomycotina</taxon>
        <taxon>Eurotiomycetes</taxon>
        <taxon>Eurotiomycetidae</taxon>
        <taxon>Eurotiales</taxon>
        <taxon>Aspergillaceae</taxon>
        <taxon>Aspergillus</taxon>
        <taxon>Aspergillus subgen. Nidulantes</taxon>
    </lineage>
</organism>
<dbReference type="Pfam" id="PF06963">
    <property type="entry name" value="FPN1"/>
    <property type="match status" value="1"/>
</dbReference>
<reference evidence="9 10" key="1">
    <citation type="submission" date="2015-02" db="EMBL/GenBank/DDBJ databases">
        <title>Draft Genome Sequences of Two Closely-Related Aflatoxigenic Aspergillus Species Obtained from the Cote d'Ivoire.</title>
        <authorList>
            <person name="Moore G.G."/>
            <person name="Beltz S.B."/>
            <person name="Mack B.M."/>
        </authorList>
    </citation>
    <scope>NUCLEOTIDE SEQUENCE [LARGE SCALE GENOMIC DNA]</scope>
    <source>
        <strain evidence="9 10">SRRC1468</strain>
    </source>
</reference>
<dbReference type="GO" id="GO:0016020">
    <property type="term" value="C:membrane"/>
    <property type="evidence" value="ECO:0007669"/>
    <property type="project" value="UniProtKB-SubCell"/>
</dbReference>
<evidence type="ECO:0008006" key="11">
    <source>
        <dbReference type="Google" id="ProtNLM"/>
    </source>
</evidence>
<dbReference type="Pfam" id="PF11951">
    <property type="entry name" value="Fungal_trans_2"/>
    <property type="match status" value="1"/>
</dbReference>
<comment type="caution">
    <text evidence="9">The sequence shown here is derived from an EMBL/GenBank/DDBJ whole genome shotgun (WGS) entry which is preliminary data.</text>
</comment>
<feature type="region of interest" description="Disordered" evidence="7">
    <location>
        <begin position="483"/>
        <end position="502"/>
    </location>
</feature>
<feature type="transmembrane region" description="Helical" evidence="8">
    <location>
        <begin position="339"/>
        <end position="357"/>
    </location>
</feature>
<comment type="similarity">
    <text evidence="2">Belongs to the ferroportin (FP) (TC 2.A.100) family. SLC40A subfamily.</text>
</comment>
<feature type="compositionally biased region" description="Polar residues" evidence="7">
    <location>
        <begin position="535"/>
        <end position="547"/>
    </location>
</feature>
<dbReference type="AlphaFoldDB" id="A0A0F8WW90"/>
<feature type="compositionally biased region" description="Low complexity" evidence="7">
    <location>
        <begin position="486"/>
        <end position="500"/>
    </location>
</feature>
<evidence type="ECO:0000256" key="8">
    <source>
        <dbReference type="SAM" id="Phobius"/>
    </source>
</evidence>
<evidence type="ECO:0000256" key="1">
    <source>
        <dbReference type="ARBA" id="ARBA00004141"/>
    </source>
</evidence>
<feature type="transmembrane region" description="Helical" evidence="8">
    <location>
        <begin position="36"/>
        <end position="59"/>
    </location>
</feature>
<evidence type="ECO:0000256" key="4">
    <source>
        <dbReference type="ARBA" id="ARBA00022692"/>
    </source>
</evidence>
<proteinExistence type="inferred from homology"/>
<feature type="region of interest" description="Disordered" evidence="7">
    <location>
        <begin position="602"/>
        <end position="628"/>
    </location>
</feature>
<keyword evidence="5 8" id="KW-1133">Transmembrane helix</keyword>
<protein>
    <recommendedName>
        <fullName evidence="11">Solute carrier family 40 protein</fullName>
    </recommendedName>
</protein>
<feature type="compositionally biased region" description="Polar residues" evidence="7">
    <location>
        <begin position="616"/>
        <end position="628"/>
    </location>
</feature>
<evidence type="ECO:0000256" key="7">
    <source>
        <dbReference type="SAM" id="MobiDB-lite"/>
    </source>
</evidence>
<name>A0A0F8WW90_9EURO</name>
<dbReference type="PANTHER" id="PTHR11660">
    <property type="entry name" value="SOLUTE CARRIER FAMILY 40 MEMBER"/>
    <property type="match status" value="1"/>
</dbReference>
<dbReference type="STRING" id="308745.A0A0F8WW90"/>